<dbReference type="EMBL" id="VDEP01000001">
    <property type="protein sequence ID" value="KAA1138802.1"/>
    <property type="molecule type" value="Genomic_DNA"/>
</dbReference>
<organism evidence="1 2">
    <name type="scientific">Puccinia graminis f. sp. tritici</name>
    <dbReference type="NCBI Taxonomy" id="56615"/>
    <lineage>
        <taxon>Eukaryota</taxon>
        <taxon>Fungi</taxon>
        <taxon>Dikarya</taxon>
        <taxon>Basidiomycota</taxon>
        <taxon>Pucciniomycotina</taxon>
        <taxon>Pucciniomycetes</taxon>
        <taxon>Pucciniales</taxon>
        <taxon>Pucciniaceae</taxon>
        <taxon>Puccinia</taxon>
    </lineage>
</organism>
<evidence type="ECO:0000313" key="2">
    <source>
        <dbReference type="Proteomes" id="UP000325313"/>
    </source>
</evidence>
<dbReference type="Proteomes" id="UP000325313">
    <property type="component" value="Unassembled WGS sequence"/>
</dbReference>
<comment type="caution">
    <text evidence="1">The sequence shown here is derived from an EMBL/GenBank/DDBJ whole genome shotgun (WGS) entry which is preliminary data.</text>
</comment>
<reference evidence="1 2" key="1">
    <citation type="submission" date="2019-05" db="EMBL/GenBank/DDBJ databases">
        <title>Emergence of the Ug99 lineage of the wheat stem rust pathogen through somatic hybridization.</title>
        <authorList>
            <person name="Li F."/>
            <person name="Upadhyaya N.M."/>
            <person name="Sperschneider J."/>
            <person name="Matny O."/>
            <person name="Nguyen-Phuc H."/>
            <person name="Mago R."/>
            <person name="Raley C."/>
            <person name="Miller M.E."/>
            <person name="Silverstein K.A.T."/>
            <person name="Henningsen E."/>
            <person name="Hirsch C.D."/>
            <person name="Visser B."/>
            <person name="Pretorius Z.A."/>
            <person name="Steffenson B.J."/>
            <person name="Schwessinger B."/>
            <person name="Dodds P.N."/>
            <person name="Figueroa M."/>
        </authorList>
    </citation>
    <scope>NUCLEOTIDE SEQUENCE [LARGE SCALE GENOMIC DNA]</scope>
    <source>
        <strain evidence="1 2">Ug99</strain>
    </source>
</reference>
<protein>
    <submittedName>
        <fullName evidence="1">Uncharacterized protein</fullName>
    </submittedName>
</protein>
<gene>
    <name evidence="1" type="ORF">PGTUg99_012596</name>
</gene>
<accession>A0A5B0SLI6</accession>
<evidence type="ECO:0000313" key="1">
    <source>
        <dbReference type="EMBL" id="KAA1138802.1"/>
    </source>
</evidence>
<proteinExistence type="predicted"/>
<name>A0A5B0SLI6_PUCGR</name>
<dbReference type="AlphaFoldDB" id="A0A5B0SLI6"/>
<sequence>MYSAIRPSRTAELDGPHPGTAHKYYAFQMLIGDGTILNHDRPAAPTIHLVPREHRATLPGAPNTSSFYLASLRRCLAAYVDAKETVTYELSALCGASAVTFKPESDFYLFLVRLQTGAGSRFRPAAQPRQQYSR</sequence>